<dbReference type="EMBL" id="BMAW01053072">
    <property type="protein sequence ID" value="GFS89109.1"/>
    <property type="molecule type" value="Genomic_DNA"/>
</dbReference>
<sequence>VGFYIGEPCESTCNSILFHVYCNKTSGRCECHEQFPVNIDNKICVKGETRSRCRLRQSPV</sequence>
<reference evidence="3" key="1">
    <citation type="submission" date="2020-08" db="EMBL/GenBank/DDBJ databases">
        <title>Multicomponent nature underlies the extraordinary mechanical properties of spider dragline silk.</title>
        <authorList>
            <person name="Kono N."/>
            <person name="Nakamura H."/>
            <person name="Mori M."/>
            <person name="Yoshida Y."/>
            <person name="Ohtoshi R."/>
            <person name="Malay A.D."/>
            <person name="Moran D.A.P."/>
            <person name="Tomita M."/>
            <person name="Numata K."/>
            <person name="Arakawa K."/>
        </authorList>
    </citation>
    <scope>NUCLEOTIDE SEQUENCE</scope>
</reference>
<gene>
    <name evidence="3" type="ORF">NPIL_163141</name>
    <name evidence="2" type="ORF">NPIL_260411</name>
    <name evidence="1" type="ORF">NPIL_617251</name>
</gene>
<evidence type="ECO:0000313" key="2">
    <source>
        <dbReference type="EMBL" id="GFS80400.1"/>
    </source>
</evidence>
<keyword evidence="4" id="KW-1185">Reference proteome</keyword>
<dbReference type="EMBL" id="BMAW01051421">
    <property type="protein sequence ID" value="GFS80400.1"/>
    <property type="molecule type" value="Genomic_DNA"/>
</dbReference>
<dbReference type="OrthoDB" id="6345081at2759"/>
<organism evidence="3 4">
    <name type="scientific">Nephila pilipes</name>
    <name type="common">Giant wood spider</name>
    <name type="synonym">Nephila maculata</name>
    <dbReference type="NCBI Taxonomy" id="299642"/>
    <lineage>
        <taxon>Eukaryota</taxon>
        <taxon>Metazoa</taxon>
        <taxon>Ecdysozoa</taxon>
        <taxon>Arthropoda</taxon>
        <taxon>Chelicerata</taxon>
        <taxon>Arachnida</taxon>
        <taxon>Araneae</taxon>
        <taxon>Araneomorphae</taxon>
        <taxon>Entelegynae</taxon>
        <taxon>Araneoidea</taxon>
        <taxon>Nephilidae</taxon>
        <taxon>Nephila</taxon>
    </lineage>
</organism>
<protein>
    <submittedName>
        <fullName evidence="3">Uncharacterized protein</fullName>
    </submittedName>
</protein>
<evidence type="ECO:0000313" key="1">
    <source>
        <dbReference type="EMBL" id="GFS62067.1"/>
    </source>
</evidence>
<evidence type="ECO:0000313" key="3">
    <source>
        <dbReference type="EMBL" id="GFS89109.1"/>
    </source>
</evidence>
<accession>A0A8X6N1K0</accession>
<evidence type="ECO:0000313" key="4">
    <source>
        <dbReference type="Proteomes" id="UP000887013"/>
    </source>
</evidence>
<feature type="non-terminal residue" evidence="3">
    <location>
        <position position="1"/>
    </location>
</feature>
<dbReference type="AlphaFoldDB" id="A0A8X6N1K0"/>
<name>A0A8X6N1K0_NEPPI</name>
<dbReference type="Proteomes" id="UP000887013">
    <property type="component" value="Unassembled WGS sequence"/>
</dbReference>
<dbReference type="EMBL" id="BMAW01047654">
    <property type="protein sequence ID" value="GFS62067.1"/>
    <property type="molecule type" value="Genomic_DNA"/>
</dbReference>
<comment type="caution">
    <text evidence="3">The sequence shown here is derived from an EMBL/GenBank/DDBJ whole genome shotgun (WGS) entry which is preliminary data.</text>
</comment>
<proteinExistence type="predicted"/>